<protein>
    <submittedName>
        <fullName evidence="2">Uncharacterized protein</fullName>
    </submittedName>
</protein>
<dbReference type="AlphaFoldDB" id="A0AAU9MRJ8"/>
<feature type="transmembrane region" description="Helical" evidence="1">
    <location>
        <begin position="7"/>
        <end position="28"/>
    </location>
</feature>
<gene>
    <name evidence="2" type="ORF">LVIROSA_LOCUS17293</name>
</gene>
<keyword evidence="1" id="KW-0812">Transmembrane</keyword>
<keyword evidence="1" id="KW-1133">Transmembrane helix</keyword>
<dbReference type="EMBL" id="CAKMRJ010003334">
    <property type="protein sequence ID" value="CAH1430523.1"/>
    <property type="molecule type" value="Genomic_DNA"/>
</dbReference>
<name>A0AAU9MRJ8_9ASTR</name>
<sequence>MFLFLDFATLVSLPISYHFLFTAFDYRLRFFLFVSRSFSLISNNLFPFLAWVVFPVCSLSAFSESISRVFAIAIGALIQALKDWKRKRCTAINNNW</sequence>
<reference evidence="2 3" key="1">
    <citation type="submission" date="2022-01" db="EMBL/GenBank/DDBJ databases">
        <authorList>
            <person name="Xiong W."/>
            <person name="Schranz E."/>
        </authorList>
    </citation>
    <scope>NUCLEOTIDE SEQUENCE [LARGE SCALE GENOMIC DNA]</scope>
</reference>
<organism evidence="2 3">
    <name type="scientific">Lactuca virosa</name>
    <dbReference type="NCBI Taxonomy" id="75947"/>
    <lineage>
        <taxon>Eukaryota</taxon>
        <taxon>Viridiplantae</taxon>
        <taxon>Streptophyta</taxon>
        <taxon>Embryophyta</taxon>
        <taxon>Tracheophyta</taxon>
        <taxon>Spermatophyta</taxon>
        <taxon>Magnoliopsida</taxon>
        <taxon>eudicotyledons</taxon>
        <taxon>Gunneridae</taxon>
        <taxon>Pentapetalae</taxon>
        <taxon>asterids</taxon>
        <taxon>campanulids</taxon>
        <taxon>Asterales</taxon>
        <taxon>Asteraceae</taxon>
        <taxon>Cichorioideae</taxon>
        <taxon>Cichorieae</taxon>
        <taxon>Lactucinae</taxon>
        <taxon>Lactuca</taxon>
    </lineage>
</organism>
<evidence type="ECO:0000256" key="1">
    <source>
        <dbReference type="SAM" id="Phobius"/>
    </source>
</evidence>
<feature type="transmembrane region" description="Helical" evidence="1">
    <location>
        <begin position="48"/>
        <end position="78"/>
    </location>
</feature>
<accession>A0AAU9MRJ8</accession>
<comment type="caution">
    <text evidence="2">The sequence shown here is derived from an EMBL/GenBank/DDBJ whole genome shotgun (WGS) entry which is preliminary data.</text>
</comment>
<keyword evidence="3" id="KW-1185">Reference proteome</keyword>
<dbReference type="Proteomes" id="UP001157418">
    <property type="component" value="Unassembled WGS sequence"/>
</dbReference>
<evidence type="ECO:0000313" key="2">
    <source>
        <dbReference type="EMBL" id="CAH1430523.1"/>
    </source>
</evidence>
<evidence type="ECO:0000313" key="3">
    <source>
        <dbReference type="Proteomes" id="UP001157418"/>
    </source>
</evidence>
<keyword evidence="1" id="KW-0472">Membrane</keyword>
<proteinExistence type="predicted"/>